<keyword evidence="1" id="KW-0805">Transcription regulation</keyword>
<dbReference type="Pfam" id="PF12833">
    <property type="entry name" value="HTH_18"/>
    <property type="match status" value="1"/>
</dbReference>
<dbReference type="InterPro" id="IPR014710">
    <property type="entry name" value="RmlC-like_jellyroll"/>
</dbReference>
<evidence type="ECO:0000313" key="5">
    <source>
        <dbReference type="Proteomes" id="UP000177515"/>
    </source>
</evidence>
<dbReference type="PANTHER" id="PTHR11019:SF199">
    <property type="entry name" value="HTH-TYPE TRANSCRIPTIONAL REGULATOR NIMR"/>
    <property type="match status" value="1"/>
</dbReference>
<dbReference type="Gene3D" id="1.10.10.60">
    <property type="entry name" value="Homeodomain-like"/>
    <property type="match status" value="2"/>
</dbReference>
<dbReference type="Proteomes" id="UP000177515">
    <property type="component" value="Chromosome 1"/>
</dbReference>
<organism evidence="4 5">
    <name type="scientific">Cupriavidus malaysiensis</name>
    <dbReference type="NCBI Taxonomy" id="367825"/>
    <lineage>
        <taxon>Bacteria</taxon>
        <taxon>Pseudomonadati</taxon>
        <taxon>Pseudomonadota</taxon>
        <taxon>Betaproteobacteria</taxon>
        <taxon>Burkholderiales</taxon>
        <taxon>Burkholderiaceae</taxon>
        <taxon>Cupriavidus</taxon>
    </lineage>
</organism>
<keyword evidence="2" id="KW-0804">Transcription</keyword>
<gene>
    <name evidence="4" type="ORF">BKK80_19015</name>
</gene>
<dbReference type="Gene3D" id="2.60.120.10">
    <property type="entry name" value="Jelly Rolls"/>
    <property type="match status" value="1"/>
</dbReference>
<dbReference type="InterPro" id="IPR018060">
    <property type="entry name" value="HTH_AraC"/>
</dbReference>
<dbReference type="InterPro" id="IPR011051">
    <property type="entry name" value="RmlC_Cupin_sf"/>
</dbReference>
<dbReference type="PANTHER" id="PTHR11019">
    <property type="entry name" value="HTH-TYPE TRANSCRIPTIONAL REGULATOR NIMR"/>
    <property type="match status" value="1"/>
</dbReference>
<dbReference type="PROSITE" id="PS01124">
    <property type="entry name" value="HTH_ARAC_FAMILY_2"/>
    <property type="match status" value="1"/>
</dbReference>
<accession>A0ABM6F7V1</accession>
<protein>
    <submittedName>
        <fullName evidence="4">AraC family transcriptional regulator</fullName>
    </submittedName>
</protein>
<dbReference type="InterPro" id="IPR009057">
    <property type="entry name" value="Homeodomain-like_sf"/>
</dbReference>
<dbReference type="SMART" id="SM00342">
    <property type="entry name" value="HTH_ARAC"/>
    <property type="match status" value="1"/>
</dbReference>
<dbReference type="SUPFAM" id="SSF46689">
    <property type="entry name" value="Homeodomain-like"/>
    <property type="match status" value="1"/>
</dbReference>
<feature type="domain" description="HTH araC/xylS-type" evidence="3">
    <location>
        <begin position="163"/>
        <end position="260"/>
    </location>
</feature>
<dbReference type="EMBL" id="CP017754">
    <property type="protein sequence ID" value="AOZ07688.1"/>
    <property type="molecule type" value="Genomic_DNA"/>
</dbReference>
<evidence type="ECO:0000256" key="1">
    <source>
        <dbReference type="ARBA" id="ARBA00023015"/>
    </source>
</evidence>
<keyword evidence="5" id="KW-1185">Reference proteome</keyword>
<reference evidence="4 5" key="1">
    <citation type="submission" date="2016-10" db="EMBL/GenBank/DDBJ databases">
        <title>Complete genome sequences of three Cupriavidus strains isolated from various Malaysian environments.</title>
        <authorList>
            <person name="Abdullah A.A.-A."/>
            <person name="Shafie N.A.H."/>
            <person name="Lau N.S."/>
        </authorList>
    </citation>
    <scope>NUCLEOTIDE SEQUENCE [LARGE SCALE GENOMIC DNA]</scope>
    <source>
        <strain evidence="4 5">USMAA1020</strain>
    </source>
</reference>
<evidence type="ECO:0000313" key="4">
    <source>
        <dbReference type="EMBL" id="AOZ07688.1"/>
    </source>
</evidence>
<dbReference type="SUPFAM" id="SSF51182">
    <property type="entry name" value="RmlC-like cupins"/>
    <property type="match status" value="1"/>
</dbReference>
<evidence type="ECO:0000259" key="3">
    <source>
        <dbReference type="PROSITE" id="PS01124"/>
    </source>
</evidence>
<proteinExistence type="predicted"/>
<dbReference type="RefSeq" id="WP_071015778.1">
    <property type="nucleotide sequence ID" value="NZ_CP017754.1"/>
</dbReference>
<name>A0ABM6F7V1_9BURK</name>
<sequence length="274" mass="29537">MPASTDLLRSHLPHSVARPVAALSIQVVTDGNEQPLHAHRKAQLLLTLSGVITLETERGVWIAPPQCAVWIPGELPHKASGAGKVLGYGLFVEPDAVPGLPTVCCSVSVSPLLQALIARAAEMPELYDEQGPDGRAIAVLLDELVKAPLEELHLPRPADARLRRLTEALLAEPADPATLECWATRIGMSERSLSRLFRQETGMSVGHWRRQLHVITGTRLLTGGLSVQAVAFDLGYDSPSAFVTMFKKAVGKPPGRFLAERRQVLAQQAGERAG</sequence>
<evidence type="ECO:0000256" key="2">
    <source>
        <dbReference type="ARBA" id="ARBA00023163"/>
    </source>
</evidence>
<dbReference type="CDD" id="cd06124">
    <property type="entry name" value="cupin_NimR-like_N"/>
    <property type="match status" value="1"/>
</dbReference>